<evidence type="ECO:0000313" key="2">
    <source>
        <dbReference type="EMBL" id="MCG6503220.1"/>
    </source>
</evidence>
<dbReference type="RefSeq" id="WP_238745339.1">
    <property type="nucleotide sequence ID" value="NZ_JAKOOW010000006.1"/>
</dbReference>
<evidence type="ECO:0000256" key="1">
    <source>
        <dbReference type="SAM" id="SignalP"/>
    </source>
</evidence>
<reference evidence="2 3" key="1">
    <citation type="submission" date="2022-02" db="EMBL/GenBank/DDBJ databases">
        <title>Genome sequence data of Kingella unionensis sp. nov. strain CICC 24913 (CCUG 75125).</title>
        <authorList>
            <person name="Xiao M."/>
        </authorList>
    </citation>
    <scope>NUCLEOTIDE SEQUENCE [LARGE SCALE GENOMIC DNA]</scope>
    <source>
        <strain evidence="2 3">CICC 24913</strain>
    </source>
</reference>
<feature type="chain" id="PRO_5045680120" evidence="1">
    <location>
        <begin position="24"/>
        <end position="183"/>
    </location>
</feature>
<dbReference type="EMBL" id="JAKOOW010000006">
    <property type="protein sequence ID" value="MCG6503220.1"/>
    <property type="molecule type" value="Genomic_DNA"/>
</dbReference>
<keyword evidence="1" id="KW-0732">Signal</keyword>
<keyword evidence="3" id="KW-1185">Reference proteome</keyword>
<dbReference type="Proteomes" id="UP001298424">
    <property type="component" value="Unassembled WGS sequence"/>
</dbReference>
<protein>
    <submittedName>
        <fullName evidence="2">Uncharacterized protein</fullName>
    </submittedName>
</protein>
<organism evidence="2 3">
    <name type="scientific">Kingella pumchi</name>
    <dbReference type="NCBI Taxonomy" id="2779506"/>
    <lineage>
        <taxon>Bacteria</taxon>
        <taxon>Pseudomonadati</taxon>
        <taxon>Pseudomonadota</taxon>
        <taxon>Betaproteobacteria</taxon>
        <taxon>Neisseriales</taxon>
        <taxon>Neisseriaceae</taxon>
        <taxon>Kingella</taxon>
    </lineage>
</organism>
<sequence>MNNTILTSVLLAVSFTLCTPAVAASAKTQPESKTSTQQSQQDKLEIAQHIRSEDLVGIWGAGAETSEGSLLNMTIMKRDGTGTDLMVFVINNPESSLKIKQAFSWQFDEKTQTFTQRTTDFATSEDGKTYKQDPSKIGKTRTAKVRMLLLGGKPDMLEFTDTANGEKISYFKQNPAKLREALK</sequence>
<comment type="caution">
    <text evidence="2">The sequence shown here is derived from an EMBL/GenBank/DDBJ whole genome shotgun (WGS) entry which is preliminary data.</text>
</comment>
<proteinExistence type="predicted"/>
<gene>
    <name evidence="2" type="ORF">MB824_01725</name>
</gene>
<name>A0ABS9NKA1_9NEIS</name>
<accession>A0ABS9NKA1</accession>
<feature type="signal peptide" evidence="1">
    <location>
        <begin position="1"/>
        <end position="23"/>
    </location>
</feature>
<evidence type="ECO:0000313" key="3">
    <source>
        <dbReference type="Proteomes" id="UP001298424"/>
    </source>
</evidence>